<dbReference type="OrthoDB" id="277390at2"/>
<keyword evidence="2" id="KW-1185">Reference proteome</keyword>
<comment type="caution">
    <text evidence="1">The sequence shown here is derived from an EMBL/GenBank/DDBJ whole genome shotgun (WGS) entry which is preliminary data.</text>
</comment>
<accession>A0A4U1B5W3</accession>
<evidence type="ECO:0000313" key="1">
    <source>
        <dbReference type="EMBL" id="TKB45843.1"/>
    </source>
</evidence>
<reference evidence="1 2" key="1">
    <citation type="submission" date="2019-04" db="EMBL/GenBank/DDBJ databases">
        <title>Thalassotalea guangxiensis sp. nov., isolated from sediment of the coastal wetland.</title>
        <authorList>
            <person name="Zheng S."/>
            <person name="Zhang D."/>
        </authorList>
    </citation>
    <scope>NUCLEOTIDE SEQUENCE [LARGE SCALE GENOMIC DNA]</scope>
    <source>
        <strain evidence="1 2">ZS-4</strain>
    </source>
</reference>
<dbReference type="InterPro" id="IPR009858">
    <property type="entry name" value="DUF1415"/>
</dbReference>
<protein>
    <submittedName>
        <fullName evidence="1">DUF1415 domain-containing protein</fullName>
    </submittedName>
</protein>
<organism evidence="1 2">
    <name type="scientific">Thalassotalea mangrovi</name>
    <dbReference type="NCBI Taxonomy" id="2572245"/>
    <lineage>
        <taxon>Bacteria</taxon>
        <taxon>Pseudomonadati</taxon>
        <taxon>Pseudomonadota</taxon>
        <taxon>Gammaproteobacteria</taxon>
        <taxon>Alteromonadales</taxon>
        <taxon>Colwelliaceae</taxon>
        <taxon>Thalassotalea</taxon>
    </lineage>
</organism>
<dbReference type="Proteomes" id="UP000307999">
    <property type="component" value="Unassembled WGS sequence"/>
</dbReference>
<dbReference type="Pfam" id="PF07209">
    <property type="entry name" value="DUF1415"/>
    <property type="match status" value="1"/>
</dbReference>
<dbReference type="AlphaFoldDB" id="A0A4U1B5W3"/>
<proteinExistence type="predicted"/>
<sequence length="183" mass="21095">MNEQLIISQCQRWVEDIVVALNFCPFAKKELVNQTIRYQVGSDLDTERALTILADELQHLQNHPEVETTLLILADGFSFFDDFIQLVDLAGQWLKMNKLEGIFQIATFHPDYCFADVSEDDASNYTNRAPWPILHILREESMSRAVDAHPDPEGIPERNIALCEQKGRQFFVDYLASLHQKNK</sequence>
<dbReference type="RefSeq" id="WP_136735238.1">
    <property type="nucleotide sequence ID" value="NZ_SWDB01000011.1"/>
</dbReference>
<gene>
    <name evidence="1" type="ORF">E8M12_06245</name>
</gene>
<dbReference type="EMBL" id="SWDB01000011">
    <property type="protein sequence ID" value="TKB45843.1"/>
    <property type="molecule type" value="Genomic_DNA"/>
</dbReference>
<evidence type="ECO:0000313" key="2">
    <source>
        <dbReference type="Proteomes" id="UP000307999"/>
    </source>
</evidence>
<name>A0A4U1B5W3_9GAMM</name>